<reference evidence="4 5" key="1">
    <citation type="submission" date="2019-11" db="EMBL/GenBank/DDBJ databases">
        <title>Novel species isolated from a subtropical stream in China.</title>
        <authorList>
            <person name="Lu H."/>
        </authorList>
    </citation>
    <scope>NUCLEOTIDE SEQUENCE [LARGE SCALE GENOMIC DNA]</scope>
    <source>
        <strain evidence="4 5">FT25W</strain>
    </source>
</reference>
<proteinExistence type="predicted"/>
<dbReference type="GO" id="GO:0016747">
    <property type="term" value="F:acyltransferase activity, transferring groups other than amino-acyl groups"/>
    <property type="evidence" value="ECO:0007669"/>
    <property type="project" value="InterPro"/>
</dbReference>
<name>A0A6L5Q9M2_9BURK</name>
<dbReference type="InterPro" id="IPR000182">
    <property type="entry name" value="GNAT_dom"/>
</dbReference>
<keyword evidence="2" id="KW-0012">Acyltransferase</keyword>
<dbReference type="Pfam" id="PF13673">
    <property type="entry name" value="Acetyltransf_10"/>
    <property type="match status" value="1"/>
</dbReference>
<keyword evidence="1 4" id="KW-0808">Transferase</keyword>
<evidence type="ECO:0000313" key="5">
    <source>
        <dbReference type="Proteomes" id="UP000481037"/>
    </source>
</evidence>
<dbReference type="PROSITE" id="PS51186">
    <property type="entry name" value="GNAT"/>
    <property type="match status" value="1"/>
</dbReference>
<dbReference type="EMBL" id="WKJM01000001">
    <property type="protein sequence ID" value="MRX06339.1"/>
    <property type="molecule type" value="Genomic_DNA"/>
</dbReference>
<evidence type="ECO:0000259" key="3">
    <source>
        <dbReference type="PROSITE" id="PS51186"/>
    </source>
</evidence>
<dbReference type="Proteomes" id="UP000481037">
    <property type="component" value="Unassembled WGS sequence"/>
</dbReference>
<dbReference type="InterPro" id="IPR050832">
    <property type="entry name" value="Bact_Acetyltransf"/>
</dbReference>
<organism evidence="4 5">
    <name type="scientific">Duganella alba</name>
    <dbReference type="NCBI Taxonomy" id="2666081"/>
    <lineage>
        <taxon>Bacteria</taxon>
        <taxon>Pseudomonadati</taxon>
        <taxon>Pseudomonadota</taxon>
        <taxon>Betaproteobacteria</taxon>
        <taxon>Burkholderiales</taxon>
        <taxon>Oxalobacteraceae</taxon>
        <taxon>Telluria group</taxon>
        <taxon>Duganella</taxon>
    </lineage>
</organism>
<evidence type="ECO:0000313" key="4">
    <source>
        <dbReference type="EMBL" id="MRX06339.1"/>
    </source>
</evidence>
<dbReference type="SUPFAM" id="SSF55729">
    <property type="entry name" value="Acyl-CoA N-acyltransferases (Nat)"/>
    <property type="match status" value="1"/>
</dbReference>
<accession>A0A6L5Q9M2</accession>
<sequence length="145" mass="15872">MAIMSKHEIKLGDWGTLNADAKLIRFEVFVEEQNVPAELEMDQMDAVCLHAVAYDADGTPIGTGRLLPDGHIGRMAVRKIARGSGVGGELLQALMAQARARGDQYVALSAQTHAAPFYERHGFAIEGEEFYEAGIAHINMQRNFS</sequence>
<feature type="domain" description="N-acetyltransferase" evidence="3">
    <location>
        <begin position="9"/>
        <end position="145"/>
    </location>
</feature>
<dbReference type="PANTHER" id="PTHR43877">
    <property type="entry name" value="AMINOALKYLPHOSPHONATE N-ACETYLTRANSFERASE-RELATED-RELATED"/>
    <property type="match status" value="1"/>
</dbReference>
<dbReference type="InterPro" id="IPR016181">
    <property type="entry name" value="Acyl_CoA_acyltransferase"/>
</dbReference>
<keyword evidence="5" id="KW-1185">Reference proteome</keyword>
<evidence type="ECO:0000256" key="1">
    <source>
        <dbReference type="ARBA" id="ARBA00022679"/>
    </source>
</evidence>
<dbReference type="Gene3D" id="3.40.630.30">
    <property type="match status" value="1"/>
</dbReference>
<dbReference type="CDD" id="cd04301">
    <property type="entry name" value="NAT_SF"/>
    <property type="match status" value="1"/>
</dbReference>
<gene>
    <name evidence="4" type="ORF">GJ697_00655</name>
</gene>
<protein>
    <submittedName>
        <fullName evidence="4">GNAT family N-acetyltransferase</fullName>
    </submittedName>
</protein>
<dbReference type="AlphaFoldDB" id="A0A6L5Q9M2"/>
<comment type="caution">
    <text evidence="4">The sequence shown here is derived from an EMBL/GenBank/DDBJ whole genome shotgun (WGS) entry which is preliminary data.</text>
</comment>
<evidence type="ECO:0000256" key="2">
    <source>
        <dbReference type="ARBA" id="ARBA00023315"/>
    </source>
</evidence>